<gene>
    <name evidence="2" type="ORF">MO867_21900</name>
</gene>
<dbReference type="Proteomes" id="UP001139028">
    <property type="component" value="Unassembled WGS sequence"/>
</dbReference>
<dbReference type="EMBL" id="JALBWM010000265">
    <property type="protein sequence ID" value="MCO1336982.1"/>
    <property type="molecule type" value="Genomic_DNA"/>
</dbReference>
<evidence type="ECO:0000256" key="1">
    <source>
        <dbReference type="SAM" id="Phobius"/>
    </source>
</evidence>
<name>A0A9X2ERB8_9GAMM</name>
<accession>A0A9X2ERB8</accession>
<dbReference type="RefSeq" id="WP_252473107.1">
    <property type="nucleotide sequence ID" value="NZ_JALBWM010000265.1"/>
</dbReference>
<evidence type="ECO:0000313" key="3">
    <source>
        <dbReference type="Proteomes" id="UP001139028"/>
    </source>
</evidence>
<sequence length="74" mass="8087">MVEEIEGKRIVSAIKLLREHRDIGLSEAKGIIDAYINEHSLEPTPSKMPGQTVLIGILALLCVLGYFFFGMGVG</sequence>
<dbReference type="AlphaFoldDB" id="A0A9X2ERB8"/>
<evidence type="ECO:0008006" key="4">
    <source>
        <dbReference type="Google" id="ProtNLM"/>
    </source>
</evidence>
<comment type="caution">
    <text evidence="2">The sequence shown here is derived from an EMBL/GenBank/DDBJ whole genome shotgun (WGS) entry which is preliminary data.</text>
</comment>
<organism evidence="2 3">
    <name type="scientific">Microbulbifer okhotskensis</name>
    <dbReference type="NCBI Taxonomy" id="2926617"/>
    <lineage>
        <taxon>Bacteria</taxon>
        <taxon>Pseudomonadati</taxon>
        <taxon>Pseudomonadota</taxon>
        <taxon>Gammaproteobacteria</taxon>
        <taxon>Cellvibrionales</taxon>
        <taxon>Microbulbiferaceae</taxon>
        <taxon>Microbulbifer</taxon>
    </lineage>
</organism>
<protein>
    <recommendedName>
        <fullName evidence="4">Ribosomal protein L7/L12 C-terminal domain-containing protein</fullName>
    </recommendedName>
</protein>
<reference evidence="2" key="1">
    <citation type="journal article" date="2022" name="Arch. Microbiol.">
        <title>Microbulbifer okhotskensis sp. nov., isolated from a deep bottom sediment of the Okhotsk Sea.</title>
        <authorList>
            <person name="Romanenko L."/>
            <person name="Kurilenko V."/>
            <person name="Otstavnykh N."/>
            <person name="Velansky P."/>
            <person name="Isaeva M."/>
            <person name="Mikhailov V."/>
        </authorList>
    </citation>
    <scope>NUCLEOTIDE SEQUENCE</scope>
    <source>
        <strain evidence="2">OS29</strain>
    </source>
</reference>
<keyword evidence="3" id="KW-1185">Reference proteome</keyword>
<dbReference type="InterPro" id="IPR014719">
    <property type="entry name" value="Ribosomal_bL12_C/ClpS-like"/>
</dbReference>
<feature type="transmembrane region" description="Helical" evidence="1">
    <location>
        <begin position="53"/>
        <end position="73"/>
    </location>
</feature>
<keyword evidence="1" id="KW-1133">Transmembrane helix</keyword>
<evidence type="ECO:0000313" key="2">
    <source>
        <dbReference type="EMBL" id="MCO1336982.1"/>
    </source>
</evidence>
<keyword evidence="1" id="KW-0472">Membrane</keyword>
<dbReference type="Gene3D" id="3.30.1390.10">
    <property type="match status" value="1"/>
</dbReference>
<keyword evidence="1" id="KW-0812">Transmembrane</keyword>
<proteinExistence type="predicted"/>